<dbReference type="PRINTS" id="PR00258">
    <property type="entry name" value="SPERACTRCPTR"/>
</dbReference>
<keyword evidence="6" id="KW-0472">Membrane</keyword>
<reference evidence="8" key="2">
    <citation type="submission" date="2025-09" db="UniProtKB">
        <authorList>
            <consortium name="Ensembl"/>
        </authorList>
    </citation>
    <scope>IDENTIFICATION</scope>
</reference>
<dbReference type="GO" id="GO:0016020">
    <property type="term" value="C:membrane"/>
    <property type="evidence" value="ECO:0007669"/>
    <property type="project" value="InterPro"/>
</dbReference>
<dbReference type="PANTHER" id="PTHR19331">
    <property type="entry name" value="SCAVENGER RECEPTOR DOMAIN-CONTAINING"/>
    <property type="match status" value="1"/>
</dbReference>
<protein>
    <recommendedName>
        <fullName evidence="7">SRCR domain-containing protein</fullName>
    </recommendedName>
</protein>
<feature type="disulfide bond" evidence="4">
    <location>
        <begin position="55"/>
        <end position="65"/>
    </location>
</feature>
<evidence type="ECO:0000256" key="2">
    <source>
        <dbReference type="ARBA" id="ARBA00022737"/>
    </source>
</evidence>
<dbReference type="InterPro" id="IPR036772">
    <property type="entry name" value="SRCR-like_dom_sf"/>
</dbReference>
<dbReference type="Ensembl" id="ENSPSTT00000020639.1">
    <property type="protein sequence ID" value="ENSPSTP00000019690.1"/>
    <property type="gene ID" value="ENSPSTG00000014238.1"/>
</dbReference>
<dbReference type="AlphaFoldDB" id="A0A8C9LD57"/>
<keyword evidence="3 4" id="KW-1015">Disulfide bond</keyword>
<evidence type="ECO:0000256" key="3">
    <source>
        <dbReference type="ARBA" id="ARBA00023157"/>
    </source>
</evidence>
<evidence type="ECO:0000313" key="9">
    <source>
        <dbReference type="Proteomes" id="UP000694428"/>
    </source>
</evidence>
<dbReference type="Gene3D" id="3.10.250.10">
    <property type="entry name" value="SRCR-like domain"/>
    <property type="match status" value="1"/>
</dbReference>
<evidence type="ECO:0000256" key="5">
    <source>
        <dbReference type="SAM" id="MobiDB-lite"/>
    </source>
</evidence>
<keyword evidence="6" id="KW-1133">Transmembrane helix</keyword>
<reference evidence="8" key="1">
    <citation type="submission" date="2025-08" db="UniProtKB">
        <authorList>
            <consortium name="Ensembl"/>
        </authorList>
    </citation>
    <scope>IDENTIFICATION</scope>
</reference>
<evidence type="ECO:0000259" key="7">
    <source>
        <dbReference type="PROSITE" id="PS50287"/>
    </source>
</evidence>
<accession>A0A8C9LD57</accession>
<feature type="transmembrane region" description="Helical" evidence="6">
    <location>
        <begin position="137"/>
        <end position="160"/>
    </location>
</feature>
<organism evidence="8 9">
    <name type="scientific">Pavo cristatus</name>
    <name type="common">Indian peafowl</name>
    <name type="synonym">Blue peafowl</name>
    <dbReference type="NCBI Taxonomy" id="9049"/>
    <lineage>
        <taxon>Eukaryota</taxon>
        <taxon>Metazoa</taxon>
        <taxon>Chordata</taxon>
        <taxon>Craniata</taxon>
        <taxon>Vertebrata</taxon>
        <taxon>Euteleostomi</taxon>
        <taxon>Archelosauria</taxon>
        <taxon>Archosauria</taxon>
        <taxon>Dinosauria</taxon>
        <taxon>Saurischia</taxon>
        <taxon>Theropoda</taxon>
        <taxon>Coelurosauria</taxon>
        <taxon>Aves</taxon>
        <taxon>Neognathae</taxon>
        <taxon>Galloanserae</taxon>
        <taxon>Galliformes</taxon>
        <taxon>Phasianidae</taxon>
        <taxon>Phasianinae</taxon>
        <taxon>Pavo</taxon>
    </lineage>
</organism>
<dbReference type="SMART" id="SM00202">
    <property type="entry name" value="SR"/>
    <property type="match status" value="1"/>
</dbReference>
<dbReference type="PROSITE" id="PS50287">
    <property type="entry name" value="SRCR_2"/>
    <property type="match status" value="1"/>
</dbReference>
<keyword evidence="9" id="KW-1185">Reference proteome</keyword>
<feature type="region of interest" description="Disordered" evidence="5">
    <location>
        <begin position="185"/>
        <end position="209"/>
    </location>
</feature>
<evidence type="ECO:0000256" key="1">
    <source>
        <dbReference type="ARBA" id="ARBA00022729"/>
    </source>
</evidence>
<dbReference type="Proteomes" id="UP000694428">
    <property type="component" value="Unplaced"/>
</dbReference>
<proteinExistence type="predicted"/>
<feature type="compositionally biased region" description="Polar residues" evidence="5">
    <location>
        <begin position="317"/>
        <end position="327"/>
    </location>
</feature>
<feature type="domain" description="SRCR" evidence="7">
    <location>
        <begin position="1"/>
        <end position="84"/>
    </location>
</feature>
<comment type="caution">
    <text evidence="4">Lacks conserved residue(s) required for the propagation of feature annotation.</text>
</comment>
<feature type="compositionally biased region" description="Low complexity" evidence="5">
    <location>
        <begin position="185"/>
        <end position="200"/>
    </location>
</feature>
<evidence type="ECO:0000256" key="6">
    <source>
        <dbReference type="SAM" id="Phobius"/>
    </source>
</evidence>
<dbReference type="SUPFAM" id="SSF56487">
    <property type="entry name" value="SRCR-like"/>
    <property type="match status" value="1"/>
</dbReference>
<name>A0A8C9LD57_PAVCR</name>
<keyword evidence="2" id="KW-0677">Repeat</keyword>
<dbReference type="InterPro" id="IPR001190">
    <property type="entry name" value="SRCR"/>
</dbReference>
<evidence type="ECO:0000313" key="8">
    <source>
        <dbReference type="Ensembl" id="ENSPSTP00000019690.1"/>
    </source>
</evidence>
<keyword evidence="1" id="KW-0732">Signal</keyword>
<keyword evidence="6" id="KW-0812">Transmembrane</keyword>
<feature type="region of interest" description="Disordered" evidence="5">
    <location>
        <begin position="279"/>
        <end position="339"/>
    </location>
</feature>
<evidence type="ECO:0000256" key="4">
    <source>
        <dbReference type="PROSITE-ProRule" id="PRU00196"/>
    </source>
</evidence>
<sequence>MRQAGSWGTVCDDGWDLADAAVVCRQLGCGWALRAPREAAFGRGHGPVLRDEVNCSGHEEQLGECPAALQHDCRHKEDAGVVCSGGCRVLSVLWHSRGEPRGEGVWVGEHHELCPFSAAATEGLEAWGAPSPLHMPLFILCMVLAALLLLTLVAFSTALLRLRKRSGEAPPALLVTAAPALSLPADPAPATLPTTKGSDSSDSDYEHYDFSSKPPVALSTFHTLGMATGLVRPPRMGTDPDGCGDRRGWRQGREVLIQLLPSTAPPAVPCVPIPVLDTPWVPPPPADPDHADSSSTSSGEWYENVQGAETCGDPSQGEYTQDPSFSEGSDYDDIQGSGC</sequence>
<dbReference type="Pfam" id="PF00530">
    <property type="entry name" value="SRCR"/>
    <property type="match status" value="1"/>
</dbReference>